<dbReference type="Proteomes" id="UP000054248">
    <property type="component" value="Unassembled WGS sequence"/>
</dbReference>
<protein>
    <recommendedName>
        <fullName evidence="3">Protein kinase domain-containing protein</fullName>
    </recommendedName>
</protein>
<dbReference type="HOGENOM" id="CLU_2098629_0_0_1"/>
<dbReference type="AlphaFoldDB" id="A0A0C3L854"/>
<proteinExistence type="predicted"/>
<organism evidence="1 2">
    <name type="scientific">Tulasnella calospora MUT 4182</name>
    <dbReference type="NCBI Taxonomy" id="1051891"/>
    <lineage>
        <taxon>Eukaryota</taxon>
        <taxon>Fungi</taxon>
        <taxon>Dikarya</taxon>
        <taxon>Basidiomycota</taxon>
        <taxon>Agaricomycotina</taxon>
        <taxon>Agaricomycetes</taxon>
        <taxon>Cantharellales</taxon>
        <taxon>Tulasnellaceae</taxon>
        <taxon>Tulasnella</taxon>
    </lineage>
</organism>
<keyword evidence="2" id="KW-1185">Reference proteome</keyword>
<reference evidence="1 2" key="1">
    <citation type="submission" date="2014-04" db="EMBL/GenBank/DDBJ databases">
        <authorList>
            <consortium name="DOE Joint Genome Institute"/>
            <person name="Kuo A."/>
            <person name="Girlanda M."/>
            <person name="Perotto S."/>
            <person name="Kohler A."/>
            <person name="Nagy L.G."/>
            <person name="Floudas D."/>
            <person name="Copeland A."/>
            <person name="Barry K.W."/>
            <person name="Cichocki N."/>
            <person name="Veneault-Fourrey C."/>
            <person name="LaButti K."/>
            <person name="Lindquist E.A."/>
            <person name="Lipzen A."/>
            <person name="Lundell T."/>
            <person name="Morin E."/>
            <person name="Murat C."/>
            <person name="Sun H."/>
            <person name="Tunlid A."/>
            <person name="Henrissat B."/>
            <person name="Grigoriev I.V."/>
            <person name="Hibbett D.S."/>
            <person name="Martin F."/>
            <person name="Nordberg H.P."/>
            <person name="Cantor M.N."/>
            <person name="Hua S.X."/>
        </authorList>
    </citation>
    <scope>NUCLEOTIDE SEQUENCE [LARGE SCALE GENOMIC DNA]</scope>
    <source>
        <strain evidence="1 2">MUT 4182</strain>
    </source>
</reference>
<dbReference type="EMBL" id="KN822976">
    <property type="protein sequence ID" value="KIO30023.1"/>
    <property type="molecule type" value="Genomic_DNA"/>
</dbReference>
<sequence>MQHTDDRYVDCYGVGRVLINILGFSYELESRDPKSRCLCGPPCKDICAKKVKFWNHLGTQSLGDDCLEFLKGLIVSKPQECMDISKMEAHRYVLRGKRINRELLTSLAEGGRIAAT</sequence>
<evidence type="ECO:0008006" key="3">
    <source>
        <dbReference type="Google" id="ProtNLM"/>
    </source>
</evidence>
<reference evidence="2" key="2">
    <citation type="submission" date="2015-01" db="EMBL/GenBank/DDBJ databases">
        <title>Evolutionary Origins and Diversification of the Mycorrhizal Mutualists.</title>
        <authorList>
            <consortium name="DOE Joint Genome Institute"/>
            <consortium name="Mycorrhizal Genomics Consortium"/>
            <person name="Kohler A."/>
            <person name="Kuo A."/>
            <person name="Nagy L.G."/>
            <person name="Floudas D."/>
            <person name="Copeland A."/>
            <person name="Barry K.W."/>
            <person name="Cichocki N."/>
            <person name="Veneault-Fourrey C."/>
            <person name="LaButti K."/>
            <person name="Lindquist E.A."/>
            <person name="Lipzen A."/>
            <person name="Lundell T."/>
            <person name="Morin E."/>
            <person name="Murat C."/>
            <person name="Riley R."/>
            <person name="Ohm R."/>
            <person name="Sun H."/>
            <person name="Tunlid A."/>
            <person name="Henrissat B."/>
            <person name="Grigoriev I.V."/>
            <person name="Hibbett D.S."/>
            <person name="Martin F."/>
        </authorList>
    </citation>
    <scope>NUCLEOTIDE SEQUENCE [LARGE SCALE GENOMIC DNA]</scope>
    <source>
        <strain evidence="2">MUT 4182</strain>
    </source>
</reference>
<accession>A0A0C3L854</accession>
<dbReference type="OrthoDB" id="10340637at2759"/>
<evidence type="ECO:0000313" key="1">
    <source>
        <dbReference type="EMBL" id="KIO30023.1"/>
    </source>
</evidence>
<name>A0A0C3L854_9AGAM</name>
<evidence type="ECO:0000313" key="2">
    <source>
        <dbReference type="Proteomes" id="UP000054248"/>
    </source>
</evidence>
<gene>
    <name evidence="1" type="ORF">M407DRAFT_242373</name>
</gene>